<proteinExistence type="predicted"/>
<feature type="compositionally biased region" description="Low complexity" evidence="1">
    <location>
        <begin position="154"/>
        <end position="214"/>
    </location>
</feature>
<sequence>MMTTTIDDQDPKLAWYGASCLSGAERIITDDTKSDLYYDAGLPHGLTADMPPSHGSTGNGEYCIIAWHGTDIAGIYGISVDGQDAQFYSGYASSDTFQQVLFATSGLAEGDHTIRLSNENARNTEQYPAYIWFDVDYAVFTGTLMDASSTANVPGPTTSTTPITSSSIATSTSTQQSSSTDAPPSSSTSFDSTPSTSTSASSSTSPSALSGFSLYPSSSRRLNGVGGPTSNQPQTSGTPVVPTTTGQPSSSVSSGSDNQDSGKTSNRTTAIAVSVTIIVVAVVVIATVGILWFLRRKRRRREEQEETNGGT</sequence>
<feature type="compositionally biased region" description="Polar residues" evidence="1">
    <location>
        <begin position="257"/>
        <end position="266"/>
    </location>
</feature>
<dbReference type="Proteomes" id="UP000193218">
    <property type="component" value="Unassembled WGS sequence"/>
</dbReference>
<dbReference type="Gene3D" id="2.60.120.260">
    <property type="entry name" value="Galactose-binding domain-like"/>
    <property type="match status" value="1"/>
</dbReference>
<reference evidence="3 4" key="1">
    <citation type="submission" date="2017-03" db="EMBL/GenBank/DDBJ databases">
        <title>Widespread Adenine N6-methylation of Active Genes in Fungi.</title>
        <authorList>
            <consortium name="DOE Joint Genome Institute"/>
            <person name="Mondo S.J."/>
            <person name="Dannebaum R.O."/>
            <person name="Kuo R.C."/>
            <person name="Louie K.B."/>
            <person name="Bewick A.J."/>
            <person name="Labutti K."/>
            <person name="Haridas S."/>
            <person name="Kuo A."/>
            <person name="Salamov A."/>
            <person name="Ahrendt S.R."/>
            <person name="Lau R."/>
            <person name="Bowen B.P."/>
            <person name="Lipzen A."/>
            <person name="Sullivan W."/>
            <person name="Andreopoulos W.B."/>
            <person name="Clum A."/>
            <person name="Lindquist E."/>
            <person name="Daum C."/>
            <person name="Northen T.R."/>
            <person name="Ramamoorthy G."/>
            <person name="Schmitz R.J."/>
            <person name="Gryganskyi A."/>
            <person name="Culley D."/>
            <person name="Magnuson J."/>
            <person name="James T.Y."/>
            <person name="O'Malley M.A."/>
            <person name="Stajich J.E."/>
            <person name="Spatafora J.W."/>
            <person name="Visel A."/>
            <person name="Grigoriev I.V."/>
        </authorList>
    </citation>
    <scope>NUCLEOTIDE SEQUENCE [LARGE SCALE GENOMIC DNA]</scope>
    <source>
        <strain evidence="3 4">NRRL Y-17943</strain>
    </source>
</reference>
<dbReference type="EMBL" id="NBSH01000014">
    <property type="protein sequence ID" value="ORX34557.1"/>
    <property type="molecule type" value="Genomic_DNA"/>
</dbReference>
<comment type="caution">
    <text evidence="3">The sequence shown here is derived from an EMBL/GenBank/DDBJ whole genome shotgun (WGS) entry which is preliminary data.</text>
</comment>
<keyword evidence="2" id="KW-1133">Transmembrane helix</keyword>
<evidence type="ECO:0000313" key="4">
    <source>
        <dbReference type="Proteomes" id="UP000193218"/>
    </source>
</evidence>
<feature type="region of interest" description="Disordered" evidence="1">
    <location>
        <begin position="149"/>
        <end position="266"/>
    </location>
</feature>
<evidence type="ECO:0000256" key="2">
    <source>
        <dbReference type="SAM" id="Phobius"/>
    </source>
</evidence>
<keyword evidence="2" id="KW-0472">Membrane</keyword>
<dbReference type="STRING" id="4999.A0A1Y1UAL9"/>
<dbReference type="AlphaFoldDB" id="A0A1Y1UAL9"/>
<dbReference type="OrthoDB" id="2563669at2759"/>
<dbReference type="GeneID" id="33558702"/>
<dbReference type="InParanoid" id="A0A1Y1UAL9"/>
<gene>
    <name evidence="3" type="ORF">BD324DRAFT_636388</name>
</gene>
<dbReference type="RefSeq" id="XP_021868820.1">
    <property type="nucleotide sequence ID" value="XM_022016893.1"/>
</dbReference>
<name>A0A1Y1UAL9_9TREE</name>
<protein>
    <submittedName>
        <fullName evidence="3">Uncharacterized protein</fullName>
    </submittedName>
</protein>
<keyword evidence="4" id="KW-1185">Reference proteome</keyword>
<organism evidence="3 4">
    <name type="scientific">Kockovaella imperatae</name>
    <dbReference type="NCBI Taxonomy" id="4999"/>
    <lineage>
        <taxon>Eukaryota</taxon>
        <taxon>Fungi</taxon>
        <taxon>Dikarya</taxon>
        <taxon>Basidiomycota</taxon>
        <taxon>Agaricomycotina</taxon>
        <taxon>Tremellomycetes</taxon>
        <taxon>Tremellales</taxon>
        <taxon>Cuniculitremaceae</taxon>
        <taxon>Kockovaella</taxon>
    </lineage>
</organism>
<evidence type="ECO:0000256" key="1">
    <source>
        <dbReference type="SAM" id="MobiDB-lite"/>
    </source>
</evidence>
<evidence type="ECO:0000313" key="3">
    <source>
        <dbReference type="EMBL" id="ORX34557.1"/>
    </source>
</evidence>
<accession>A0A1Y1UAL9</accession>
<keyword evidence="2" id="KW-0812">Transmembrane</keyword>
<feature type="transmembrane region" description="Helical" evidence="2">
    <location>
        <begin position="271"/>
        <end position="294"/>
    </location>
</feature>
<feature type="compositionally biased region" description="Low complexity" evidence="1">
    <location>
        <begin position="232"/>
        <end position="256"/>
    </location>
</feature>